<protein>
    <submittedName>
        <fullName evidence="1">Uncharacterized protein</fullName>
    </submittedName>
</protein>
<name>Q08FF2_DPV84</name>
<organism evidence="1 2">
    <name type="scientific">Deerpox virus (strain W-1170-84)</name>
    <name type="common">DPV</name>
    <dbReference type="NCBI Taxonomy" id="305676"/>
    <lineage>
        <taxon>Viruses</taxon>
        <taxon>Varidnaviria</taxon>
        <taxon>Bamfordvirae</taxon>
        <taxon>Nucleocytoviricota</taxon>
        <taxon>Pokkesviricetes</taxon>
        <taxon>Chitovirales</taxon>
        <taxon>Poxviridae</taxon>
        <taxon>Chordopoxvirinae</taxon>
        <taxon>Cervidpoxvirus</taxon>
        <taxon>Cervidpoxvirus muledeerpox</taxon>
        <taxon>Mule deerpox virus</taxon>
    </lineage>
</organism>
<sequence>MNKLIMTIKNKLNTLSDKEVIRSNKFKYGELRPSEMYKKHHKYVCKNDTTGGESRPLISAVVKKVTNKKRKKPYRVTYYINEDMDDNDDVFI</sequence>
<evidence type="ECO:0000313" key="1">
    <source>
        <dbReference type="EMBL" id="ABI99015.1"/>
    </source>
</evidence>
<accession>Q08FF2</accession>
<dbReference type="Proteomes" id="UP000162522">
    <property type="component" value="Segment"/>
</dbReference>
<dbReference type="EMBL" id="AY689437">
    <property type="protein sequence ID" value="ABI99015.1"/>
    <property type="molecule type" value="Genomic_DNA"/>
</dbReference>
<reference evidence="1 2" key="1">
    <citation type="journal article" date="2005" name="J. Virol.">
        <title>Genome of deerpox virus.</title>
        <authorList>
            <person name="Afonso C.L."/>
            <person name="Delhon G."/>
            <person name="Tulman E.R."/>
            <person name="Lu Z."/>
            <person name="Zsak A."/>
            <person name="Becerra V.M."/>
            <person name="Zsak L."/>
            <person name="Kutish G.F."/>
            <person name="Rock D.L."/>
        </authorList>
    </citation>
    <scope>NUCLEOTIDE SEQUENCE [LARGE SCALE GENOMIC DNA]</scope>
    <source>
        <strain evidence="1">W-1170-84</strain>
    </source>
</reference>
<evidence type="ECO:0000313" key="2">
    <source>
        <dbReference type="Proteomes" id="UP000162522"/>
    </source>
</evidence>
<gene>
    <name evidence="1" type="ORF">DpV84gp028</name>
</gene>
<proteinExistence type="predicted"/>
<organismHost>
    <name type="scientific">Odocoileus hemionus</name>
    <name type="common">Mule deer</name>
    <name type="synonym">Cervus hemionus</name>
    <dbReference type="NCBI Taxonomy" id="9872"/>
</organismHost>